<gene>
    <name evidence="7" type="ORF">EP51_01860</name>
</gene>
<dbReference type="RefSeq" id="WP_235214320.1">
    <property type="nucleotide sequence ID" value="NZ_CP008947.1"/>
</dbReference>
<keyword evidence="2 5" id="KW-0812">Transmembrane</keyword>
<feature type="transmembrane region" description="Helical" evidence="5">
    <location>
        <begin position="116"/>
        <end position="141"/>
    </location>
</feature>
<dbReference type="InterPro" id="IPR020846">
    <property type="entry name" value="MFS_dom"/>
</dbReference>
<reference evidence="7 8" key="1">
    <citation type="submission" date="2014-07" db="EMBL/GenBank/DDBJ databases">
        <title>Genome Sequence of Rhodococcus opacus Strain R7, a Biodegrader of Mono- and Polycyclic Aromatic Hydrocarbons.</title>
        <authorList>
            <person name="Di Gennaro P."/>
            <person name="Zampolli J."/>
            <person name="Presti I."/>
            <person name="Cappelletti M."/>
            <person name="D'Ursi P."/>
            <person name="Orro A."/>
            <person name="Mezzelani A."/>
            <person name="Milanesi L."/>
        </authorList>
    </citation>
    <scope>NUCLEOTIDE SEQUENCE [LARGE SCALE GENOMIC DNA]</scope>
    <source>
        <strain evidence="7 8">R7</strain>
    </source>
</reference>
<feature type="transmembrane region" description="Helical" evidence="5">
    <location>
        <begin position="244"/>
        <end position="263"/>
    </location>
</feature>
<dbReference type="Pfam" id="PF07690">
    <property type="entry name" value="MFS_1"/>
    <property type="match status" value="1"/>
</dbReference>
<evidence type="ECO:0000313" key="7">
    <source>
        <dbReference type="EMBL" id="AII03433.1"/>
    </source>
</evidence>
<dbReference type="SUPFAM" id="SSF103473">
    <property type="entry name" value="MFS general substrate transporter"/>
    <property type="match status" value="1"/>
</dbReference>
<evidence type="ECO:0000256" key="3">
    <source>
        <dbReference type="ARBA" id="ARBA00022989"/>
    </source>
</evidence>
<feature type="transmembrane region" description="Helical" evidence="5">
    <location>
        <begin position="195"/>
        <end position="214"/>
    </location>
</feature>
<evidence type="ECO:0000256" key="1">
    <source>
        <dbReference type="ARBA" id="ARBA00004651"/>
    </source>
</evidence>
<feature type="transmembrane region" description="Helical" evidence="5">
    <location>
        <begin position="302"/>
        <end position="323"/>
    </location>
</feature>
<feature type="transmembrane region" description="Helical" evidence="5">
    <location>
        <begin position="29"/>
        <end position="51"/>
    </location>
</feature>
<evidence type="ECO:0000256" key="2">
    <source>
        <dbReference type="ARBA" id="ARBA00022692"/>
    </source>
</evidence>
<evidence type="ECO:0000256" key="4">
    <source>
        <dbReference type="ARBA" id="ARBA00023136"/>
    </source>
</evidence>
<evidence type="ECO:0000259" key="6">
    <source>
        <dbReference type="PROSITE" id="PS50850"/>
    </source>
</evidence>
<feature type="domain" description="Major facilitator superfamily (MFS) profile" evidence="6">
    <location>
        <begin position="1"/>
        <end position="394"/>
    </location>
</feature>
<feature type="transmembrane region" description="Helical" evidence="5">
    <location>
        <begin position="371"/>
        <end position="390"/>
    </location>
</feature>
<dbReference type="PROSITE" id="PS50850">
    <property type="entry name" value="MFS"/>
    <property type="match status" value="1"/>
</dbReference>
<dbReference type="PANTHER" id="PTHR11662">
    <property type="entry name" value="SOLUTE CARRIER FAMILY 17"/>
    <property type="match status" value="1"/>
</dbReference>
<dbReference type="Gene3D" id="1.20.1250.20">
    <property type="entry name" value="MFS general substrate transporter like domains"/>
    <property type="match status" value="2"/>
</dbReference>
<keyword evidence="4 5" id="KW-0472">Membrane</keyword>
<dbReference type="GO" id="GO:0005886">
    <property type="term" value="C:plasma membrane"/>
    <property type="evidence" value="ECO:0007669"/>
    <property type="project" value="UniProtKB-SubCell"/>
</dbReference>
<evidence type="ECO:0000256" key="5">
    <source>
        <dbReference type="SAM" id="Phobius"/>
    </source>
</evidence>
<protein>
    <submittedName>
        <fullName evidence="7">MFS transporter permease</fullName>
    </submittedName>
</protein>
<dbReference type="InterPro" id="IPR050382">
    <property type="entry name" value="MFS_Na/Anion_cotransporter"/>
</dbReference>
<feature type="transmembrane region" description="Helical" evidence="5">
    <location>
        <begin position="58"/>
        <end position="75"/>
    </location>
</feature>
<dbReference type="eggNOG" id="COG2271">
    <property type="taxonomic scope" value="Bacteria"/>
</dbReference>
<evidence type="ECO:0000313" key="8">
    <source>
        <dbReference type="Proteomes" id="UP000028488"/>
    </source>
</evidence>
<dbReference type="Proteomes" id="UP000028488">
    <property type="component" value="Chromosome"/>
</dbReference>
<dbReference type="AlphaFoldDB" id="A0A076EEC4"/>
<dbReference type="EMBL" id="CP008947">
    <property type="protein sequence ID" value="AII03433.1"/>
    <property type="molecule type" value="Genomic_DNA"/>
</dbReference>
<feature type="transmembrane region" description="Helical" evidence="5">
    <location>
        <begin position="147"/>
        <end position="166"/>
    </location>
</feature>
<sequence length="407" mass="42832">MLLNFADKAVLGFAGVHIMKDLGLTPQQFGMVQSAFFWLFAVGAIVIGALTSKINVRWLLFAVMLVWIVTMLPLLGPVSLIVLLACRIMLGFAEGPAFALATHVVHSWFPPERRALPAGVVAAGASIGPLIAAPTLTWVIVTWSWHAAFGVLIAAGLVWSIAWLLLGKDAPESVTTRNPETTAAADLPAEAPYRVLLTTGTIVGIALLTFFSYWSTTLKISWLPLFLSDGLGYDTITAGRLITLPYAVAAVASISAGLLSNTLTARGVSRRITRGYLTGGLVVAAGVSMFLFTTIGTGPLQMVLITLAFSLNTAAYAVAFVAVGDLVHPKQRGTILGCLVAFYSMAGVIAPLLLGHFVGDAADKASGYGQGFAITGLLMVFGGLAATFLVRPDRDAVKISARVEVSK</sequence>
<dbReference type="InterPro" id="IPR036259">
    <property type="entry name" value="MFS_trans_sf"/>
</dbReference>
<accession>A0A076EEC4</accession>
<dbReference type="PANTHER" id="PTHR11662:SF450">
    <property type="entry name" value="BLR1003 PROTEIN"/>
    <property type="match status" value="1"/>
</dbReference>
<organism evidence="7 8">
    <name type="scientific">Rhodococcus opacus</name>
    <name type="common">Nocardia opaca</name>
    <dbReference type="NCBI Taxonomy" id="37919"/>
    <lineage>
        <taxon>Bacteria</taxon>
        <taxon>Bacillati</taxon>
        <taxon>Actinomycetota</taxon>
        <taxon>Actinomycetes</taxon>
        <taxon>Mycobacteriales</taxon>
        <taxon>Nocardiaceae</taxon>
        <taxon>Rhodococcus</taxon>
    </lineage>
</organism>
<feature type="transmembrane region" description="Helical" evidence="5">
    <location>
        <begin position="275"/>
        <end position="296"/>
    </location>
</feature>
<dbReference type="GO" id="GO:0022857">
    <property type="term" value="F:transmembrane transporter activity"/>
    <property type="evidence" value="ECO:0007669"/>
    <property type="project" value="InterPro"/>
</dbReference>
<keyword evidence="3 5" id="KW-1133">Transmembrane helix</keyword>
<name>A0A076EEC4_RHOOP</name>
<proteinExistence type="predicted"/>
<feature type="transmembrane region" description="Helical" evidence="5">
    <location>
        <begin position="335"/>
        <end position="359"/>
    </location>
</feature>
<dbReference type="InterPro" id="IPR011701">
    <property type="entry name" value="MFS"/>
</dbReference>
<feature type="transmembrane region" description="Helical" evidence="5">
    <location>
        <begin position="81"/>
        <end position="104"/>
    </location>
</feature>
<comment type="subcellular location">
    <subcellularLocation>
        <location evidence="1">Cell membrane</location>
        <topology evidence="1">Multi-pass membrane protein</topology>
    </subcellularLocation>
</comment>